<evidence type="ECO:0000256" key="1">
    <source>
        <dbReference type="SAM" id="Phobius"/>
    </source>
</evidence>
<reference evidence="2 3" key="1">
    <citation type="submission" date="2014-02" db="EMBL/GenBank/DDBJ databases">
        <title>Transposable element dynamics among asymbiotic and ectomycorrhizal Amanita fungi.</title>
        <authorList>
            <consortium name="DOE Joint Genome Institute"/>
            <person name="Hess J."/>
            <person name="Skrede I."/>
            <person name="Wolfe B."/>
            <person name="LaButti K."/>
            <person name="Ohm R.A."/>
            <person name="Grigoriev I.V."/>
            <person name="Pringle A."/>
        </authorList>
    </citation>
    <scope>NUCLEOTIDE SEQUENCE [LARGE SCALE GENOMIC DNA]</scope>
    <source>
        <strain evidence="2 3">SKay4041</strain>
    </source>
</reference>
<name>A0A2A9NFA1_9AGAR</name>
<dbReference type="OrthoDB" id="2793508at2759"/>
<dbReference type="AlphaFoldDB" id="A0A2A9NFA1"/>
<gene>
    <name evidence="2" type="ORF">AMATHDRAFT_7228</name>
</gene>
<sequence>MGILYPDNNNRADRVNQLVNDIVYIQEEVRQAIEAEAEHDKQSLAMLESMAKKQNFETLDEYIADVEKQLSPEDRKQYQDMKAKLTSKDGRIDLALKTGSIEYPLLTRIAMAVATLFQGSLLKVSLQAIGVGLLKVLVGQFTEGLSLLSAAGNIISTAFKGKFLSGKVLTAFKVLRAAGVVLSLFGLALNASILIYEAVDGAKQRTELQKQSNQGALSFSGDMRAILDHTRSLQELVDEGVISQKVVDGKVQEKMVKLEPRIKEALNKIDDESTYKLLEEQDKSRKSWTTEDPSFTEIEKMIAQYEQEEK</sequence>
<keyword evidence="3" id="KW-1185">Reference proteome</keyword>
<organism evidence="2 3">
    <name type="scientific">Amanita thiersii Skay4041</name>
    <dbReference type="NCBI Taxonomy" id="703135"/>
    <lineage>
        <taxon>Eukaryota</taxon>
        <taxon>Fungi</taxon>
        <taxon>Dikarya</taxon>
        <taxon>Basidiomycota</taxon>
        <taxon>Agaricomycotina</taxon>
        <taxon>Agaricomycetes</taxon>
        <taxon>Agaricomycetidae</taxon>
        <taxon>Agaricales</taxon>
        <taxon>Pluteineae</taxon>
        <taxon>Amanitaceae</taxon>
        <taxon>Amanita</taxon>
    </lineage>
</organism>
<protein>
    <submittedName>
        <fullName evidence="2">Uncharacterized protein</fullName>
    </submittedName>
</protein>
<keyword evidence="1" id="KW-1133">Transmembrane helix</keyword>
<evidence type="ECO:0000313" key="2">
    <source>
        <dbReference type="EMBL" id="PFH46937.1"/>
    </source>
</evidence>
<accession>A0A2A9NFA1</accession>
<feature type="transmembrane region" description="Helical" evidence="1">
    <location>
        <begin position="174"/>
        <end position="196"/>
    </location>
</feature>
<keyword evidence="1" id="KW-0812">Transmembrane</keyword>
<keyword evidence="1" id="KW-0472">Membrane</keyword>
<dbReference type="EMBL" id="KZ302146">
    <property type="protein sequence ID" value="PFH46937.1"/>
    <property type="molecule type" value="Genomic_DNA"/>
</dbReference>
<proteinExistence type="predicted"/>
<evidence type="ECO:0000313" key="3">
    <source>
        <dbReference type="Proteomes" id="UP000242287"/>
    </source>
</evidence>
<dbReference type="Proteomes" id="UP000242287">
    <property type="component" value="Unassembled WGS sequence"/>
</dbReference>